<feature type="compositionally biased region" description="Basic and acidic residues" evidence="11">
    <location>
        <begin position="179"/>
        <end position="190"/>
    </location>
</feature>
<dbReference type="GO" id="GO:0005783">
    <property type="term" value="C:endoplasmic reticulum"/>
    <property type="evidence" value="ECO:0007669"/>
    <property type="project" value="UniProtKB-SubCell"/>
</dbReference>
<feature type="domain" description="PI31 proteasome regulator N-terminal" evidence="13">
    <location>
        <begin position="60"/>
        <end position="155"/>
    </location>
</feature>
<evidence type="ECO:0000256" key="8">
    <source>
        <dbReference type="ARBA" id="ARBA00022942"/>
    </source>
</evidence>
<protein>
    <submittedName>
        <fullName evidence="14">Uncharacterized protein</fullName>
    </submittedName>
</protein>
<evidence type="ECO:0000256" key="10">
    <source>
        <dbReference type="ARBA" id="ARBA00024805"/>
    </source>
</evidence>
<dbReference type="GO" id="GO:0004866">
    <property type="term" value="F:endopeptidase inhibitor activity"/>
    <property type="evidence" value="ECO:0007669"/>
    <property type="project" value="InterPro"/>
</dbReference>
<dbReference type="InterPro" id="IPR021625">
    <property type="entry name" value="PI31_Prot_N"/>
</dbReference>
<dbReference type="Pfam" id="PF08577">
    <property type="entry name" value="PI31_Prot_C"/>
    <property type="match status" value="1"/>
</dbReference>
<sequence>MPSALPIQTLVETIQQTLSRDHQVSSTDGPAIANSHQLLVLTTHAILSSSNDPNFSFPTSEPYRLIYGHSDTENKYELKFITVGKKMTIYAIVIDEDQSYSLELDPSSILNENLSFPLPLNQLDNAELFSNQSKLEKLIDQIHNSIIFSLIPQLEDVSNRGPNVLLDASYPATPNSRNSESRDDPLNDPLRDERFIPASLGRYRGHPDLEVPSVGASDLDPLGGAFSGPRFGGIGGNMDPFGGGLGNDGMYVGPNHPIFNQQRPRHDPIHGGDGILPPGAVPPGARFDPIGPFGGPNRGGQRGPGSGGRFSGNPDNDELPPPGGYNDMFM</sequence>
<keyword evidence="7" id="KW-0256">Endoplasmic reticulum</keyword>
<dbReference type="GO" id="GO:0043161">
    <property type="term" value="P:proteasome-mediated ubiquitin-dependent protein catabolic process"/>
    <property type="evidence" value="ECO:0007669"/>
    <property type="project" value="InterPro"/>
</dbReference>
<accession>A0A137NXD4</accession>
<dbReference type="GO" id="GO:0070628">
    <property type="term" value="F:proteasome binding"/>
    <property type="evidence" value="ECO:0007669"/>
    <property type="project" value="InterPro"/>
</dbReference>
<gene>
    <name evidence="14" type="ORF">CONCODRAFT_80187</name>
</gene>
<evidence type="ECO:0000259" key="13">
    <source>
        <dbReference type="Pfam" id="PF11566"/>
    </source>
</evidence>
<dbReference type="Gene3D" id="3.40.1000.30">
    <property type="match status" value="1"/>
</dbReference>
<dbReference type="InterPro" id="IPR045128">
    <property type="entry name" value="PI31-like"/>
</dbReference>
<evidence type="ECO:0000313" key="15">
    <source>
        <dbReference type="Proteomes" id="UP000070444"/>
    </source>
</evidence>
<name>A0A137NXD4_CONC2</name>
<evidence type="ECO:0000256" key="3">
    <source>
        <dbReference type="ARBA" id="ARBA00006405"/>
    </source>
</evidence>
<evidence type="ECO:0000256" key="9">
    <source>
        <dbReference type="ARBA" id="ARBA00022990"/>
    </source>
</evidence>
<proteinExistence type="inferred from homology"/>
<evidence type="ECO:0000256" key="2">
    <source>
        <dbReference type="ARBA" id="ARBA00004496"/>
    </source>
</evidence>
<keyword evidence="6" id="KW-0597">Phosphoprotein</keyword>
<keyword evidence="4" id="KW-0488">Methylation</keyword>
<evidence type="ECO:0000313" key="14">
    <source>
        <dbReference type="EMBL" id="KXN67372.1"/>
    </source>
</evidence>
<keyword evidence="15" id="KW-1185">Reference proteome</keyword>
<feature type="domain" description="PI31 proteasome regulator C-terminal" evidence="12">
    <location>
        <begin position="214"/>
        <end position="292"/>
    </location>
</feature>
<dbReference type="GO" id="GO:0000502">
    <property type="term" value="C:proteasome complex"/>
    <property type="evidence" value="ECO:0007669"/>
    <property type="project" value="UniProtKB-KW"/>
</dbReference>
<evidence type="ECO:0000256" key="7">
    <source>
        <dbReference type="ARBA" id="ARBA00022824"/>
    </source>
</evidence>
<organism evidence="14 15">
    <name type="scientific">Conidiobolus coronatus (strain ATCC 28846 / CBS 209.66 / NRRL 28638)</name>
    <name type="common">Delacroixia coronata</name>
    <dbReference type="NCBI Taxonomy" id="796925"/>
    <lineage>
        <taxon>Eukaryota</taxon>
        <taxon>Fungi</taxon>
        <taxon>Fungi incertae sedis</taxon>
        <taxon>Zoopagomycota</taxon>
        <taxon>Entomophthoromycotina</taxon>
        <taxon>Entomophthoromycetes</taxon>
        <taxon>Entomophthorales</taxon>
        <taxon>Ancylistaceae</taxon>
        <taxon>Conidiobolus</taxon>
    </lineage>
</organism>
<reference evidence="14 15" key="1">
    <citation type="journal article" date="2015" name="Genome Biol. Evol.">
        <title>Phylogenomic analyses indicate that early fungi evolved digesting cell walls of algal ancestors of land plants.</title>
        <authorList>
            <person name="Chang Y."/>
            <person name="Wang S."/>
            <person name="Sekimoto S."/>
            <person name="Aerts A.L."/>
            <person name="Choi C."/>
            <person name="Clum A."/>
            <person name="LaButti K.M."/>
            <person name="Lindquist E.A."/>
            <person name="Yee Ngan C."/>
            <person name="Ohm R.A."/>
            <person name="Salamov A.A."/>
            <person name="Grigoriev I.V."/>
            <person name="Spatafora J.W."/>
            <person name="Berbee M.L."/>
        </authorList>
    </citation>
    <scope>NUCLEOTIDE SEQUENCE [LARGE SCALE GENOMIC DNA]</scope>
    <source>
        <strain evidence="14 15">NRRL 28638</strain>
    </source>
</reference>
<dbReference type="InterPro" id="IPR013886">
    <property type="entry name" value="PI31_Prot_C"/>
</dbReference>
<evidence type="ECO:0000256" key="11">
    <source>
        <dbReference type="SAM" id="MobiDB-lite"/>
    </source>
</evidence>
<evidence type="ECO:0000256" key="6">
    <source>
        <dbReference type="ARBA" id="ARBA00022553"/>
    </source>
</evidence>
<dbReference type="PANTHER" id="PTHR13266">
    <property type="entry name" value="PROTEASOME INHIBITOR"/>
    <property type="match status" value="1"/>
</dbReference>
<dbReference type="EMBL" id="KQ964641">
    <property type="protein sequence ID" value="KXN67372.1"/>
    <property type="molecule type" value="Genomic_DNA"/>
</dbReference>
<feature type="region of interest" description="Disordered" evidence="11">
    <location>
        <begin position="165"/>
        <end position="190"/>
    </location>
</feature>
<keyword evidence="8" id="KW-0647">Proteasome</keyword>
<evidence type="ECO:0000256" key="4">
    <source>
        <dbReference type="ARBA" id="ARBA00022481"/>
    </source>
</evidence>
<dbReference type="AlphaFoldDB" id="A0A137NXD4"/>
<evidence type="ECO:0000259" key="12">
    <source>
        <dbReference type="Pfam" id="PF08577"/>
    </source>
</evidence>
<feature type="region of interest" description="Disordered" evidence="11">
    <location>
        <begin position="281"/>
        <end position="330"/>
    </location>
</feature>
<dbReference type="PANTHER" id="PTHR13266:SF1">
    <property type="entry name" value="PROTEASOME INHIBITOR PI31 SUBUNIT"/>
    <property type="match status" value="1"/>
</dbReference>
<dbReference type="STRING" id="796925.A0A137NXD4"/>
<feature type="compositionally biased region" description="Gly residues" evidence="11">
    <location>
        <begin position="292"/>
        <end position="310"/>
    </location>
</feature>
<keyword evidence="9" id="KW-0007">Acetylation</keyword>
<dbReference type="Proteomes" id="UP000070444">
    <property type="component" value="Unassembled WGS sequence"/>
</dbReference>
<comment type="function">
    <text evidence="10">Plays an important role in control of proteasome function. Inhibits the hydrolysis of protein and peptide substrates by the 20S proteasome. Also inhibits the activation of the proteasome by the proteasome regulatory proteins PA700 and PA28.</text>
</comment>
<evidence type="ECO:0000256" key="1">
    <source>
        <dbReference type="ARBA" id="ARBA00004240"/>
    </source>
</evidence>
<evidence type="ECO:0000256" key="5">
    <source>
        <dbReference type="ARBA" id="ARBA00022490"/>
    </source>
</evidence>
<dbReference type="OrthoDB" id="68090at2759"/>
<dbReference type="Pfam" id="PF11566">
    <property type="entry name" value="PI31_Prot_N"/>
    <property type="match status" value="1"/>
</dbReference>
<comment type="subcellular location">
    <subcellularLocation>
        <location evidence="2">Cytoplasm</location>
    </subcellularLocation>
    <subcellularLocation>
        <location evidence="1">Endoplasmic reticulum</location>
    </subcellularLocation>
</comment>
<dbReference type="OMA" id="GHACMVA"/>
<comment type="similarity">
    <text evidence="3">Belongs to the proteasome inhibitor PI31 family.</text>
</comment>
<keyword evidence="5" id="KW-0963">Cytoplasm</keyword>